<reference evidence="3" key="1">
    <citation type="journal article" date="2019" name="Int. J. Syst. Evol. Microbiol.">
        <title>The Global Catalogue of Microorganisms (GCM) 10K type strain sequencing project: providing services to taxonomists for standard genome sequencing and annotation.</title>
        <authorList>
            <consortium name="The Broad Institute Genomics Platform"/>
            <consortium name="The Broad Institute Genome Sequencing Center for Infectious Disease"/>
            <person name="Wu L."/>
            <person name="Ma J."/>
        </authorList>
    </citation>
    <scope>NUCLEOTIDE SEQUENCE [LARGE SCALE GENOMIC DNA]</scope>
    <source>
        <strain evidence="3">JCM 17939</strain>
    </source>
</reference>
<accession>A0ABP8UPV3</accession>
<sequence>MNIVPMPDQGGVLALNVFTVRPADQQSLIDCIRDAGDPADVPGLLSMHLLRSLDGTQVINFMCWTSEDALKRATADHPVIKETRKRVSGLVQRAAPNLYEIISVSR</sequence>
<evidence type="ECO:0000313" key="3">
    <source>
        <dbReference type="Proteomes" id="UP001501442"/>
    </source>
</evidence>
<dbReference type="SUPFAM" id="SSF54909">
    <property type="entry name" value="Dimeric alpha+beta barrel"/>
    <property type="match status" value="1"/>
</dbReference>
<feature type="domain" description="ABM" evidence="1">
    <location>
        <begin position="13"/>
        <end position="74"/>
    </location>
</feature>
<name>A0ABP8UPV3_9ACTN</name>
<keyword evidence="3" id="KW-1185">Reference proteome</keyword>
<evidence type="ECO:0000313" key="2">
    <source>
        <dbReference type="EMBL" id="GAA4635388.1"/>
    </source>
</evidence>
<dbReference type="Proteomes" id="UP001501442">
    <property type="component" value="Unassembled WGS sequence"/>
</dbReference>
<proteinExistence type="predicted"/>
<organism evidence="2 3">
    <name type="scientific">Actinoallomurus vinaceus</name>
    <dbReference type="NCBI Taxonomy" id="1080074"/>
    <lineage>
        <taxon>Bacteria</taxon>
        <taxon>Bacillati</taxon>
        <taxon>Actinomycetota</taxon>
        <taxon>Actinomycetes</taxon>
        <taxon>Streptosporangiales</taxon>
        <taxon>Thermomonosporaceae</taxon>
        <taxon>Actinoallomurus</taxon>
    </lineage>
</organism>
<dbReference type="InterPro" id="IPR007138">
    <property type="entry name" value="ABM_dom"/>
</dbReference>
<dbReference type="InterPro" id="IPR011008">
    <property type="entry name" value="Dimeric_a/b-barrel"/>
</dbReference>
<dbReference type="RefSeq" id="WP_345438337.1">
    <property type="nucleotide sequence ID" value="NZ_BAABHK010000015.1"/>
</dbReference>
<dbReference type="Gene3D" id="3.30.70.100">
    <property type="match status" value="1"/>
</dbReference>
<protein>
    <recommendedName>
        <fullName evidence="1">ABM domain-containing protein</fullName>
    </recommendedName>
</protein>
<evidence type="ECO:0000259" key="1">
    <source>
        <dbReference type="Pfam" id="PF03992"/>
    </source>
</evidence>
<dbReference type="Pfam" id="PF03992">
    <property type="entry name" value="ABM"/>
    <property type="match status" value="1"/>
</dbReference>
<comment type="caution">
    <text evidence="2">The sequence shown here is derived from an EMBL/GenBank/DDBJ whole genome shotgun (WGS) entry which is preliminary data.</text>
</comment>
<gene>
    <name evidence="2" type="ORF">GCM10023196_080670</name>
</gene>
<dbReference type="EMBL" id="BAABHK010000015">
    <property type="protein sequence ID" value="GAA4635388.1"/>
    <property type="molecule type" value="Genomic_DNA"/>
</dbReference>